<comment type="similarity">
    <text evidence="1">Belongs to the LysR transcriptional regulatory family.</text>
</comment>
<dbReference type="RefSeq" id="WP_110329836.1">
    <property type="nucleotide sequence ID" value="NZ_CAJMYJ010000047.1"/>
</dbReference>
<dbReference type="CDD" id="cd05466">
    <property type="entry name" value="PBP2_LTTR_substrate"/>
    <property type="match status" value="1"/>
</dbReference>
<dbReference type="InterPro" id="IPR036388">
    <property type="entry name" value="WH-like_DNA-bd_sf"/>
</dbReference>
<evidence type="ECO:0000256" key="1">
    <source>
        <dbReference type="ARBA" id="ARBA00009437"/>
    </source>
</evidence>
<dbReference type="InterPro" id="IPR005119">
    <property type="entry name" value="LysR_subst-bd"/>
</dbReference>
<name>A0ABX5MBW6_9BURK</name>
<evidence type="ECO:0000313" key="7">
    <source>
        <dbReference type="Proteomes" id="UP000247515"/>
    </source>
</evidence>
<dbReference type="PRINTS" id="PR00039">
    <property type="entry name" value="HTHLYSR"/>
</dbReference>
<proteinExistence type="inferred from homology"/>
<evidence type="ECO:0000313" key="6">
    <source>
        <dbReference type="EMBL" id="PXX05254.1"/>
    </source>
</evidence>
<dbReference type="InterPro" id="IPR036390">
    <property type="entry name" value="WH_DNA-bd_sf"/>
</dbReference>
<dbReference type="PANTHER" id="PTHR30419">
    <property type="entry name" value="HTH-TYPE TRANSCRIPTIONAL REGULATOR YBHD"/>
    <property type="match status" value="1"/>
</dbReference>
<feature type="domain" description="HTH lysR-type" evidence="5">
    <location>
        <begin position="1"/>
        <end position="57"/>
    </location>
</feature>
<dbReference type="SUPFAM" id="SSF46785">
    <property type="entry name" value="Winged helix' DNA-binding domain"/>
    <property type="match status" value="1"/>
</dbReference>
<dbReference type="SUPFAM" id="SSF53850">
    <property type="entry name" value="Periplasmic binding protein-like II"/>
    <property type="match status" value="1"/>
</dbReference>
<keyword evidence="7" id="KW-1185">Reference proteome</keyword>
<dbReference type="InterPro" id="IPR000847">
    <property type="entry name" value="LysR_HTH_N"/>
</dbReference>
<keyword evidence="2" id="KW-0805">Transcription regulation</keyword>
<comment type="caution">
    <text evidence="6">The sequence shown here is derived from an EMBL/GenBank/DDBJ whole genome shotgun (WGS) entry which is preliminary data.</text>
</comment>
<dbReference type="GO" id="GO:0003677">
    <property type="term" value="F:DNA binding"/>
    <property type="evidence" value="ECO:0007669"/>
    <property type="project" value="UniProtKB-KW"/>
</dbReference>
<dbReference type="Gene3D" id="3.40.190.10">
    <property type="entry name" value="Periplasmic binding protein-like II"/>
    <property type="match status" value="2"/>
</dbReference>
<keyword evidence="3 6" id="KW-0238">DNA-binding</keyword>
<dbReference type="Pfam" id="PF03466">
    <property type="entry name" value="LysR_substrate"/>
    <property type="match status" value="1"/>
</dbReference>
<reference evidence="6 7" key="1">
    <citation type="submission" date="2018-05" db="EMBL/GenBank/DDBJ databases">
        <title>Genomic Encyclopedia of Type Strains, Phase IV (KMG-V): Genome sequencing to study the core and pangenomes of soil and plant-associated prokaryotes.</title>
        <authorList>
            <person name="Whitman W."/>
        </authorList>
    </citation>
    <scope>NUCLEOTIDE SEQUENCE [LARGE SCALE GENOMIC DNA]</scope>
    <source>
        <strain evidence="6 7">SIr-6563</strain>
    </source>
</reference>
<evidence type="ECO:0000256" key="4">
    <source>
        <dbReference type="ARBA" id="ARBA00023163"/>
    </source>
</evidence>
<protein>
    <submittedName>
        <fullName evidence="6">DNA-binding transcriptional LysR family regulator</fullName>
    </submittedName>
</protein>
<keyword evidence="4" id="KW-0804">Transcription</keyword>
<evidence type="ECO:0000256" key="3">
    <source>
        <dbReference type="ARBA" id="ARBA00023125"/>
    </source>
</evidence>
<accession>A0ABX5MBW6</accession>
<organism evidence="6 7">
    <name type="scientific">Paraburkholderia tropica</name>
    <dbReference type="NCBI Taxonomy" id="92647"/>
    <lineage>
        <taxon>Bacteria</taxon>
        <taxon>Pseudomonadati</taxon>
        <taxon>Pseudomonadota</taxon>
        <taxon>Betaproteobacteria</taxon>
        <taxon>Burkholderiales</taxon>
        <taxon>Burkholderiaceae</taxon>
        <taxon>Paraburkholderia</taxon>
    </lineage>
</organism>
<gene>
    <name evidence="6" type="ORF">C7400_1423</name>
</gene>
<evidence type="ECO:0000259" key="5">
    <source>
        <dbReference type="PROSITE" id="PS50931"/>
    </source>
</evidence>
<dbReference type="Proteomes" id="UP000247515">
    <property type="component" value="Unassembled WGS sequence"/>
</dbReference>
<dbReference type="GeneID" id="61308432"/>
<dbReference type="Gene3D" id="1.10.10.10">
    <property type="entry name" value="Winged helix-like DNA-binding domain superfamily/Winged helix DNA-binding domain"/>
    <property type="match status" value="1"/>
</dbReference>
<dbReference type="PROSITE" id="PS50931">
    <property type="entry name" value="HTH_LYSR"/>
    <property type="match status" value="1"/>
</dbReference>
<evidence type="ECO:0000256" key="2">
    <source>
        <dbReference type="ARBA" id="ARBA00023015"/>
    </source>
</evidence>
<dbReference type="InterPro" id="IPR050950">
    <property type="entry name" value="HTH-type_LysR_regulators"/>
</dbReference>
<dbReference type="Pfam" id="PF00126">
    <property type="entry name" value="HTH_1"/>
    <property type="match status" value="1"/>
</dbReference>
<dbReference type="EMBL" id="QJJV01000042">
    <property type="protein sequence ID" value="PXX05254.1"/>
    <property type="molecule type" value="Genomic_DNA"/>
</dbReference>
<sequence length="305" mass="33361">MIEDLKAFVTVIDEASLTRAATALCVTQSAVSKRIQRLEQYLGADLLDRNSKPPRPTAVACRIYEQAVPLLRGLDRLLELAREDAEPTGTLRFGFPQVVAEIALFNAVVMTKERFPLLEVRLRTDWSSALLRTMEQGELDAAVIMVSSDRTPHEDFSRTFVARLEVLVVQSRSKPLVEAVNSIKSLASQEWVLNPQGCGYRAALEAAMDSAGKSLRLGVDTHGTDMQLRLVAAGLGLGLVPRGVLENSEWKDEVSVVEVSDFDLSVDVWLVRPAQLGNLGQAVNFLGESIQASFDGQTSRGSRPA</sequence>